<keyword evidence="2" id="KW-1185">Reference proteome</keyword>
<proteinExistence type="predicted"/>
<protein>
    <submittedName>
        <fullName evidence="1">Uncharacterized protein</fullName>
    </submittedName>
</protein>
<organism evidence="1 2">
    <name type="scientific">Streptomyces nojiriensis</name>
    <dbReference type="NCBI Taxonomy" id="66374"/>
    <lineage>
        <taxon>Bacteria</taxon>
        <taxon>Bacillati</taxon>
        <taxon>Actinomycetota</taxon>
        <taxon>Actinomycetes</taxon>
        <taxon>Kitasatosporales</taxon>
        <taxon>Streptomycetaceae</taxon>
        <taxon>Streptomyces</taxon>
    </lineage>
</organism>
<reference evidence="2" key="1">
    <citation type="submission" date="2023-07" db="EMBL/GenBank/DDBJ databases">
        <title>Whole genome shotgun sequence of Streptomyces nojiriensis NBRC 13794.</title>
        <authorList>
            <person name="Komaki H."/>
            <person name="Tamura T."/>
        </authorList>
    </citation>
    <scope>NUCLEOTIDE SEQUENCE [LARGE SCALE GENOMIC DNA]</scope>
    <source>
        <strain evidence="2">NBRC 13794</strain>
    </source>
</reference>
<dbReference type="EMBL" id="BNEC01000005">
    <property type="protein sequence ID" value="GHI68861.1"/>
    <property type="molecule type" value="Genomic_DNA"/>
</dbReference>
<gene>
    <name evidence="1" type="ORF">Snoj_27790</name>
</gene>
<name>A0ABQ3SL38_9ACTN</name>
<comment type="caution">
    <text evidence="1">The sequence shown here is derived from an EMBL/GenBank/DDBJ whole genome shotgun (WGS) entry which is preliminary data.</text>
</comment>
<accession>A0ABQ3SL38</accession>
<sequence>MLTVMAAVVAFGSWVLWPVYDSSCVVYSGSYVPMNAPKAEVDAAMQWRYDKAVADGACGPKRARFHNWTRSGRSWPHRAWPSSSTSIRAGGCTTRHCWRRSLKVVAEVRAVADVA</sequence>
<evidence type="ECO:0000313" key="1">
    <source>
        <dbReference type="EMBL" id="GHI68861.1"/>
    </source>
</evidence>
<dbReference type="Proteomes" id="UP000613974">
    <property type="component" value="Unassembled WGS sequence"/>
</dbReference>
<evidence type="ECO:0000313" key="2">
    <source>
        <dbReference type="Proteomes" id="UP000613974"/>
    </source>
</evidence>